<dbReference type="Proteomes" id="UP001295684">
    <property type="component" value="Unassembled WGS sequence"/>
</dbReference>
<comment type="caution">
    <text evidence="2">The sequence shown here is derived from an EMBL/GenBank/DDBJ whole genome shotgun (WGS) entry which is preliminary data.</text>
</comment>
<dbReference type="AlphaFoldDB" id="A0AAD2D4V5"/>
<feature type="transmembrane region" description="Helical" evidence="1">
    <location>
        <begin position="143"/>
        <end position="167"/>
    </location>
</feature>
<evidence type="ECO:0000313" key="3">
    <source>
        <dbReference type="Proteomes" id="UP001295684"/>
    </source>
</evidence>
<protein>
    <submittedName>
        <fullName evidence="2">Uncharacterized protein</fullName>
    </submittedName>
</protein>
<gene>
    <name evidence="2" type="ORF">ECRASSUSDP1_LOCUS21455</name>
</gene>
<evidence type="ECO:0000313" key="2">
    <source>
        <dbReference type="EMBL" id="CAI2380030.1"/>
    </source>
</evidence>
<organism evidence="2 3">
    <name type="scientific">Euplotes crassus</name>
    <dbReference type="NCBI Taxonomy" id="5936"/>
    <lineage>
        <taxon>Eukaryota</taxon>
        <taxon>Sar</taxon>
        <taxon>Alveolata</taxon>
        <taxon>Ciliophora</taxon>
        <taxon>Intramacronucleata</taxon>
        <taxon>Spirotrichea</taxon>
        <taxon>Hypotrichia</taxon>
        <taxon>Euplotida</taxon>
        <taxon>Euplotidae</taxon>
        <taxon>Moneuplotes</taxon>
    </lineage>
</organism>
<accession>A0AAD2D4V5</accession>
<keyword evidence="1" id="KW-0472">Membrane</keyword>
<evidence type="ECO:0000256" key="1">
    <source>
        <dbReference type="SAM" id="Phobius"/>
    </source>
</evidence>
<proteinExistence type="predicted"/>
<keyword evidence="1" id="KW-1133">Transmembrane helix</keyword>
<feature type="transmembrane region" description="Helical" evidence="1">
    <location>
        <begin position="103"/>
        <end position="123"/>
    </location>
</feature>
<feature type="transmembrane region" description="Helical" evidence="1">
    <location>
        <begin position="212"/>
        <end position="230"/>
    </location>
</feature>
<reference evidence="2" key="1">
    <citation type="submission" date="2023-07" db="EMBL/GenBank/DDBJ databases">
        <authorList>
            <consortium name="AG Swart"/>
            <person name="Singh M."/>
            <person name="Singh A."/>
            <person name="Seah K."/>
            <person name="Emmerich C."/>
        </authorList>
    </citation>
    <scope>NUCLEOTIDE SEQUENCE</scope>
    <source>
        <strain evidence="2">DP1</strain>
    </source>
</reference>
<keyword evidence="3" id="KW-1185">Reference proteome</keyword>
<dbReference type="EMBL" id="CAMPGE010021935">
    <property type="protein sequence ID" value="CAI2380030.1"/>
    <property type="molecule type" value="Genomic_DNA"/>
</dbReference>
<keyword evidence="1" id="KW-0812">Transmembrane</keyword>
<name>A0AAD2D4V5_EUPCR</name>
<sequence length="238" mass="26637">MDAIQCDEAISLTSGISSRSKGSKRYCFKTPGGKMIYAYGGSDTDSYMIPNSEGDDEGGDNQYFSNSGGQGREYNLRYLESNIDFPPEHDINPIDMYEINKRIFTIFSIILIILNTLCSYVALSTTKSVLANIMMTSSVTSVPSGFIVFINTCLVIDIFISLSIFITGMLSIISNKSKIFNVLSGLTIVSMTSVIFLSYVHQVYLLAFILRIMYYIYTRYVISLLHTILLEPLQRQIA</sequence>
<feature type="transmembrane region" description="Helical" evidence="1">
    <location>
        <begin position="179"/>
        <end position="200"/>
    </location>
</feature>